<comment type="caution">
    <text evidence="3">The sequence shown here is derived from an EMBL/GenBank/DDBJ whole genome shotgun (WGS) entry which is preliminary data.</text>
</comment>
<gene>
    <name evidence="3" type="ORF">KFK09_015445</name>
</gene>
<evidence type="ECO:0000256" key="1">
    <source>
        <dbReference type="ARBA" id="ARBA00010098"/>
    </source>
</evidence>
<protein>
    <recommendedName>
        <fullName evidence="5">RNA polymerase I-specific transcription initiation factor RRN3</fullName>
    </recommendedName>
</protein>
<dbReference type="SUPFAM" id="SSF48371">
    <property type="entry name" value="ARM repeat"/>
    <property type="match status" value="1"/>
</dbReference>
<dbReference type="Proteomes" id="UP000829196">
    <property type="component" value="Unassembled WGS sequence"/>
</dbReference>
<feature type="compositionally biased region" description="Acidic residues" evidence="2">
    <location>
        <begin position="562"/>
        <end position="573"/>
    </location>
</feature>
<evidence type="ECO:0000256" key="2">
    <source>
        <dbReference type="SAM" id="MobiDB-lite"/>
    </source>
</evidence>
<accession>A0A8T3B795</accession>
<dbReference type="OrthoDB" id="26970at2759"/>
<dbReference type="SMR" id="A0A8T3B795"/>
<sequence length="636" mass="72372">MGIEPVRSDMAIQEVEDGYLSDSAVHSSIAEILERVSKPPNMVAERDKDLYEQLLVIVNPLTRKKNLDEEILFATALKALSGVVYKISTIYHASLLRNIFSMCIWDYGLDTRTALLELIANLAVVPDKFLEDSLEMLVRNFQPPERMCGYICQTRWRGERKRINGQLHETLCSITHLVPLAPFKLKGILHRMMPTFRTRKALLVTFVECMLGLESNEIGEYLSSTLLSMVVDLLVDLDVNITWEDILKEDHNRSIFDMEVEDLENNAENNSVGSQIVCRKGEGFGDLKYNMTDKLDCVMVIVCEHIKSSACDGRLVKIFETLIESFLKTVLNAHKSKFSQFIFFYACSLDPEICGLKFAILLTDIFVSKTEDPISRMSAIAYVASFLSRARFISSAVVSSIVKRLVEWCYDFCYVQASTERIKNPRGHRLFYAGCQAVMYILCFRMRLLMDIPELKEILFNLPLEAILCHPLDPLRVCLPTIVQEFLRQAMAAHLLKKPFLSCDPNDLLESEFSKAFGGVERLDMFFPFDPYLLKQSDRFMRPNFEFWSMVKKTYSNFNSDDDFDDLDPESADEGSHDGLDDEELVDEDGEDDLGCSMNNMSITPRPVFEMATASGGSIPIPSRMPARIRPSVSPI</sequence>
<dbReference type="AlphaFoldDB" id="A0A8T3B795"/>
<organism evidence="3 4">
    <name type="scientific">Dendrobium nobile</name>
    <name type="common">Orchid</name>
    <dbReference type="NCBI Taxonomy" id="94219"/>
    <lineage>
        <taxon>Eukaryota</taxon>
        <taxon>Viridiplantae</taxon>
        <taxon>Streptophyta</taxon>
        <taxon>Embryophyta</taxon>
        <taxon>Tracheophyta</taxon>
        <taxon>Spermatophyta</taxon>
        <taxon>Magnoliopsida</taxon>
        <taxon>Liliopsida</taxon>
        <taxon>Asparagales</taxon>
        <taxon>Orchidaceae</taxon>
        <taxon>Epidendroideae</taxon>
        <taxon>Malaxideae</taxon>
        <taxon>Dendrobiinae</taxon>
        <taxon>Dendrobium</taxon>
    </lineage>
</organism>
<dbReference type="GO" id="GO:0001042">
    <property type="term" value="F:RNA polymerase I core binding"/>
    <property type="evidence" value="ECO:0007669"/>
    <property type="project" value="TreeGrafter"/>
</dbReference>
<dbReference type="InterPro" id="IPR016024">
    <property type="entry name" value="ARM-type_fold"/>
</dbReference>
<dbReference type="GO" id="GO:0006361">
    <property type="term" value="P:transcription initiation at RNA polymerase I promoter"/>
    <property type="evidence" value="ECO:0007669"/>
    <property type="project" value="InterPro"/>
</dbReference>
<evidence type="ECO:0000313" key="4">
    <source>
        <dbReference type="Proteomes" id="UP000829196"/>
    </source>
</evidence>
<dbReference type="InterPro" id="IPR007991">
    <property type="entry name" value="RNA_pol_I_trans_ini_fac_RRN3"/>
</dbReference>
<reference evidence="3" key="1">
    <citation type="journal article" date="2022" name="Front. Genet.">
        <title>Chromosome-Scale Assembly of the Dendrobium nobile Genome Provides Insights Into the Molecular Mechanism of the Biosynthesis of the Medicinal Active Ingredient of Dendrobium.</title>
        <authorList>
            <person name="Xu Q."/>
            <person name="Niu S.-C."/>
            <person name="Li K.-L."/>
            <person name="Zheng P.-J."/>
            <person name="Zhang X.-J."/>
            <person name="Jia Y."/>
            <person name="Liu Y."/>
            <person name="Niu Y.-X."/>
            <person name="Yu L.-H."/>
            <person name="Chen D.-F."/>
            <person name="Zhang G.-Q."/>
        </authorList>
    </citation>
    <scope>NUCLEOTIDE SEQUENCE</scope>
    <source>
        <tissue evidence="3">Leaf</tissue>
    </source>
</reference>
<name>A0A8T3B795_DENNO</name>
<feature type="region of interest" description="Disordered" evidence="2">
    <location>
        <begin position="562"/>
        <end position="599"/>
    </location>
</feature>
<feature type="compositionally biased region" description="Acidic residues" evidence="2">
    <location>
        <begin position="580"/>
        <end position="594"/>
    </location>
</feature>
<proteinExistence type="inferred from homology"/>
<evidence type="ECO:0000313" key="3">
    <source>
        <dbReference type="EMBL" id="KAI0504493.1"/>
    </source>
</evidence>
<feature type="region of interest" description="Disordered" evidence="2">
    <location>
        <begin position="614"/>
        <end position="636"/>
    </location>
</feature>
<evidence type="ECO:0008006" key="5">
    <source>
        <dbReference type="Google" id="ProtNLM"/>
    </source>
</evidence>
<keyword evidence="4" id="KW-1185">Reference proteome</keyword>
<comment type="similarity">
    <text evidence="1">Belongs to the RRN3 family.</text>
</comment>
<dbReference type="GO" id="GO:0001181">
    <property type="term" value="F:RNA polymerase I general transcription initiation factor activity"/>
    <property type="evidence" value="ECO:0007669"/>
    <property type="project" value="InterPro"/>
</dbReference>
<dbReference type="GO" id="GO:0005634">
    <property type="term" value="C:nucleus"/>
    <property type="evidence" value="ECO:0007669"/>
    <property type="project" value="TreeGrafter"/>
</dbReference>
<dbReference type="PANTHER" id="PTHR12790">
    <property type="entry name" value="TRANSCRIPTION INITIATION FACTOR IA RRN3"/>
    <property type="match status" value="1"/>
</dbReference>
<dbReference type="PANTHER" id="PTHR12790:SF0">
    <property type="entry name" value="RNA POLYMERASE I-SPECIFIC TRANSCRIPTION INITIATION FACTOR RRN3-RELATED"/>
    <property type="match status" value="1"/>
</dbReference>
<dbReference type="EMBL" id="JAGYWB010000011">
    <property type="protein sequence ID" value="KAI0504493.1"/>
    <property type="molecule type" value="Genomic_DNA"/>
</dbReference>
<dbReference type="Pfam" id="PF05327">
    <property type="entry name" value="RRN3"/>
    <property type="match status" value="1"/>
</dbReference>